<feature type="compositionally biased region" description="Basic and acidic residues" evidence="1">
    <location>
        <begin position="112"/>
        <end position="123"/>
    </location>
</feature>
<feature type="region of interest" description="Disordered" evidence="1">
    <location>
        <begin position="104"/>
        <end position="123"/>
    </location>
</feature>
<proteinExistence type="predicted"/>
<dbReference type="Proteomes" id="UP000000724">
    <property type="component" value="Contig Pc00c22"/>
</dbReference>
<accession>B6HSC9</accession>
<evidence type="ECO:0000313" key="2">
    <source>
        <dbReference type="EMBL" id="CAP98993.1"/>
    </source>
</evidence>
<dbReference type="AlphaFoldDB" id="B6HSC9"/>
<evidence type="ECO:0000313" key="3">
    <source>
        <dbReference type="Proteomes" id="UP000000724"/>
    </source>
</evidence>
<evidence type="ECO:0000256" key="1">
    <source>
        <dbReference type="SAM" id="MobiDB-lite"/>
    </source>
</evidence>
<sequence length="123" mass="13251">MEGVGCQGARVKSLVATSYRASSPGIRTPRLEGLHIMPDSRTRALSNFHADAATQNAGTKFPQGWKPRSSTKGCCESLARIDVRCRSTAFHNDGAFFVFPPISGGGAWSGRNTRESPEGRIQL</sequence>
<name>B6HSC9_PENRW</name>
<dbReference type="VEuPathDB" id="FungiDB:PCH_Pc22g17050"/>
<dbReference type="HOGENOM" id="CLU_2016023_0_0_1"/>
<gene>
    <name evidence="2" type="ORF">Pc22g17050</name>
    <name evidence="2" type="ORF">PCH_Pc22g17050</name>
</gene>
<keyword evidence="3" id="KW-1185">Reference proteome</keyword>
<organism evidence="2 3">
    <name type="scientific">Penicillium rubens (strain ATCC 28089 / DSM 1075 / NRRL 1951 / Wisconsin 54-1255)</name>
    <name type="common">Penicillium chrysogenum</name>
    <dbReference type="NCBI Taxonomy" id="500485"/>
    <lineage>
        <taxon>Eukaryota</taxon>
        <taxon>Fungi</taxon>
        <taxon>Dikarya</taxon>
        <taxon>Ascomycota</taxon>
        <taxon>Pezizomycotina</taxon>
        <taxon>Eurotiomycetes</taxon>
        <taxon>Eurotiomycetidae</taxon>
        <taxon>Eurotiales</taxon>
        <taxon>Aspergillaceae</taxon>
        <taxon>Penicillium</taxon>
        <taxon>Penicillium chrysogenum species complex</taxon>
    </lineage>
</organism>
<dbReference type="EMBL" id="AM920437">
    <property type="protein sequence ID" value="CAP98993.1"/>
    <property type="molecule type" value="Genomic_DNA"/>
</dbReference>
<reference evidence="2 3" key="1">
    <citation type="journal article" date="2008" name="Nat. Biotechnol.">
        <title>Genome sequencing and analysis of the filamentous fungus Penicillium chrysogenum.</title>
        <authorList>
            <person name="van den Berg M.A."/>
            <person name="Albang R."/>
            <person name="Albermann K."/>
            <person name="Badger J.H."/>
            <person name="Daran J.-M."/>
            <person name="Driessen A.J.M."/>
            <person name="Garcia-Estrada C."/>
            <person name="Fedorova N.D."/>
            <person name="Harris D.M."/>
            <person name="Heijne W.H.M."/>
            <person name="Joardar V.S."/>
            <person name="Kiel J.A.K.W."/>
            <person name="Kovalchuk A."/>
            <person name="Martin J.F."/>
            <person name="Nierman W.C."/>
            <person name="Nijland J.G."/>
            <person name="Pronk J.T."/>
            <person name="Roubos J.A."/>
            <person name="van der Klei I.J."/>
            <person name="van Peij N.N.M.E."/>
            <person name="Veenhuis M."/>
            <person name="von Doehren H."/>
            <person name="Wagner C."/>
            <person name="Wortman J.R."/>
            <person name="Bovenberg R.A.L."/>
        </authorList>
    </citation>
    <scope>NUCLEOTIDE SEQUENCE [LARGE SCALE GENOMIC DNA]</scope>
    <source>
        <strain evidence="3">ATCC 28089 / DSM 1075 / NRRL 1951 / Wisconsin 54-1255</strain>
    </source>
</reference>
<protein>
    <submittedName>
        <fullName evidence="2">Uncharacterized protein</fullName>
    </submittedName>
</protein>